<evidence type="ECO:0000313" key="2">
    <source>
        <dbReference type="Proteomes" id="UP000826195"/>
    </source>
</evidence>
<reference evidence="1 2" key="1">
    <citation type="journal article" date="2021" name="J. Hered.">
        <title>A chromosome-level genome assembly of the parasitoid wasp, Cotesia glomerata (Hymenoptera: Braconidae).</title>
        <authorList>
            <person name="Pinto B.J."/>
            <person name="Weis J.J."/>
            <person name="Gamble T."/>
            <person name="Ode P.J."/>
            <person name="Paul R."/>
            <person name="Zaspel J.M."/>
        </authorList>
    </citation>
    <scope>NUCLEOTIDE SEQUENCE [LARGE SCALE GENOMIC DNA]</scope>
    <source>
        <strain evidence="1">CgM1</strain>
    </source>
</reference>
<evidence type="ECO:0000313" key="1">
    <source>
        <dbReference type="EMBL" id="KAH0561837.1"/>
    </source>
</evidence>
<sequence length="123" mass="13813">MLVLITHNIAEGGRKVGKALLRQRRIAPGKNEQPSSSLHEILGREINPLTTWFPTVIDAVLARYLTPPVTSISFKVPGVRKANLPCQITYSEGGELVVSQEFDCDLRNLKKLGYQVLFFLYFL</sequence>
<name>A0AAV7IYA1_COTGL</name>
<gene>
    <name evidence="1" type="ORF">KQX54_019765</name>
</gene>
<protein>
    <submittedName>
        <fullName evidence="1">Uncharacterized protein</fullName>
    </submittedName>
</protein>
<comment type="caution">
    <text evidence="1">The sequence shown here is derived from an EMBL/GenBank/DDBJ whole genome shotgun (WGS) entry which is preliminary data.</text>
</comment>
<organism evidence="1 2">
    <name type="scientific">Cotesia glomerata</name>
    <name type="common">Lepidopteran parasitic wasp</name>
    <name type="synonym">Apanteles glomeratus</name>
    <dbReference type="NCBI Taxonomy" id="32391"/>
    <lineage>
        <taxon>Eukaryota</taxon>
        <taxon>Metazoa</taxon>
        <taxon>Ecdysozoa</taxon>
        <taxon>Arthropoda</taxon>
        <taxon>Hexapoda</taxon>
        <taxon>Insecta</taxon>
        <taxon>Pterygota</taxon>
        <taxon>Neoptera</taxon>
        <taxon>Endopterygota</taxon>
        <taxon>Hymenoptera</taxon>
        <taxon>Apocrita</taxon>
        <taxon>Ichneumonoidea</taxon>
        <taxon>Braconidae</taxon>
        <taxon>Microgastrinae</taxon>
        <taxon>Cotesia</taxon>
    </lineage>
</organism>
<keyword evidence="2" id="KW-1185">Reference proteome</keyword>
<dbReference type="EMBL" id="JAHXZJ010000374">
    <property type="protein sequence ID" value="KAH0561837.1"/>
    <property type="molecule type" value="Genomic_DNA"/>
</dbReference>
<dbReference type="Proteomes" id="UP000826195">
    <property type="component" value="Unassembled WGS sequence"/>
</dbReference>
<accession>A0AAV7IYA1</accession>
<proteinExistence type="predicted"/>
<dbReference type="AlphaFoldDB" id="A0AAV7IYA1"/>